<dbReference type="EMBL" id="JBHRZF010000056">
    <property type="protein sequence ID" value="MFC3860258.1"/>
    <property type="molecule type" value="Genomic_DNA"/>
</dbReference>
<protein>
    <submittedName>
        <fullName evidence="1">Uncharacterized protein</fullName>
    </submittedName>
</protein>
<name>A0ABV8A746_9DEIO</name>
<evidence type="ECO:0000313" key="2">
    <source>
        <dbReference type="Proteomes" id="UP001595748"/>
    </source>
</evidence>
<gene>
    <name evidence="1" type="ORF">ACFOPQ_05705</name>
</gene>
<keyword evidence="2" id="KW-1185">Reference proteome</keyword>
<organism evidence="1 2">
    <name type="scientific">Deinococcus antarcticus</name>
    <dbReference type="NCBI Taxonomy" id="1298767"/>
    <lineage>
        <taxon>Bacteria</taxon>
        <taxon>Thermotogati</taxon>
        <taxon>Deinococcota</taxon>
        <taxon>Deinococci</taxon>
        <taxon>Deinococcales</taxon>
        <taxon>Deinococcaceae</taxon>
        <taxon>Deinococcus</taxon>
    </lineage>
</organism>
<proteinExistence type="predicted"/>
<dbReference type="RefSeq" id="WP_380076410.1">
    <property type="nucleotide sequence ID" value="NZ_JBHRZF010000056.1"/>
</dbReference>
<reference evidence="2" key="1">
    <citation type="journal article" date="2019" name="Int. J. Syst. Evol. Microbiol.">
        <title>The Global Catalogue of Microorganisms (GCM) 10K type strain sequencing project: providing services to taxonomists for standard genome sequencing and annotation.</title>
        <authorList>
            <consortium name="The Broad Institute Genomics Platform"/>
            <consortium name="The Broad Institute Genome Sequencing Center for Infectious Disease"/>
            <person name="Wu L."/>
            <person name="Ma J."/>
        </authorList>
    </citation>
    <scope>NUCLEOTIDE SEQUENCE [LARGE SCALE GENOMIC DNA]</scope>
    <source>
        <strain evidence="2">CCTCC AB 2013263</strain>
    </source>
</reference>
<evidence type="ECO:0000313" key="1">
    <source>
        <dbReference type="EMBL" id="MFC3860258.1"/>
    </source>
</evidence>
<accession>A0ABV8A746</accession>
<sequence length="82" mass="9253">MGKSSGIVNTTPHDIAQHIPEFPYPLLFNFCFSAGELKRLDNPTRRVAAFENIISQASSKVDIIFVPHMPTVQDKADLYKNY</sequence>
<comment type="caution">
    <text evidence="1">The sequence shown here is derived from an EMBL/GenBank/DDBJ whole genome shotgun (WGS) entry which is preliminary data.</text>
</comment>
<dbReference type="Proteomes" id="UP001595748">
    <property type="component" value="Unassembled WGS sequence"/>
</dbReference>